<proteinExistence type="predicted"/>
<feature type="transmembrane region" description="Helical" evidence="1">
    <location>
        <begin position="39"/>
        <end position="57"/>
    </location>
</feature>
<evidence type="ECO:0000313" key="2">
    <source>
        <dbReference type="EMBL" id="CAI6342006.1"/>
    </source>
</evidence>
<dbReference type="AlphaFoldDB" id="A0A9W4XX64"/>
<keyword evidence="1" id="KW-1133">Transmembrane helix</keyword>
<protein>
    <submittedName>
        <fullName evidence="2">Uncharacterized protein</fullName>
    </submittedName>
</protein>
<dbReference type="Proteomes" id="UP001152607">
    <property type="component" value="Unassembled WGS sequence"/>
</dbReference>
<dbReference type="EMBL" id="CAOQHR010000012">
    <property type="protein sequence ID" value="CAI6342006.1"/>
    <property type="molecule type" value="Genomic_DNA"/>
</dbReference>
<comment type="caution">
    <text evidence="2">The sequence shown here is derived from an EMBL/GenBank/DDBJ whole genome shotgun (WGS) entry which is preliminary data.</text>
</comment>
<accession>A0A9W4XX64</accession>
<evidence type="ECO:0000256" key="1">
    <source>
        <dbReference type="SAM" id="Phobius"/>
    </source>
</evidence>
<reference evidence="2" key="1">
    <citation type="submission" date="2023-01" db="EMBL/GenBank/DDBJ databases">
        <authorList>
            <person name="Van Ghelder C."/>
            <person name="Rancurel C."/>
        </authorList>
    </citation>
    <scope>NUCLEOTIDE SEQUENCE</scope>
    <source>
        <strain evidence="2">CNCM I-4278</strain>
    </source>
</reference>
<keyword evidence="1" id="KW-0472">Membrane</keyword>
<gene>
    <name evidence="2" type="ORF">PDIGIT_LOCUS15207</name>
</gene>
<organism evidence="2 3">
    <name type="scientific">Periconia digitata</name>
    <dbReference type="NCBI Taxonomy" id="1303443"/>
    <lineage>
        <taxon>Eukaryota</taxon>
        <taxon>Fungi</taxon>
        <taxon>Dikarya</taxon>
        <taxon>Ascomycota</taxon>
        <taxon>Pezizomycotina</taxon>
        <taxon>Dothideomycetes</taxon>
        <taxon>Pleosporomycetidae</taxon>
        <taxon>Pleosporales</taxon>
        <taxon>Massarineae</taxon>
        <taxon>Periconiaceae</taxon>
        <taxon>Periconia</taxon>
    </lineage>
</organism>
<evidence type="ECO:0000313" key="3">
    <source>
        <dbReference type="Proteomes" id="UP001152607"/>
    </source>
</evidence>
<sequence>MVLLHSGTRCHAAARRRRQMPYPPPLTSKRADKRIYKHLRIFLIPFPWLLIPIYFSGEVLRICSLPHSWVNIQRQADSFLSFLPASQLERGRQGESDRRTSSWLSSCNLQTQIHI</sequence>
<name>A0A9W4XX64_9PLEO</name>
<keyword evidence="3" id="KW-1185">Reference proteome</keyword>
<keyword evidence="1" id="KW-0812">Transmembrane</keyword>